<comment type="caution">
    <text evidence="1">The sequence shown here is derived from an EMBL/GenBank/DDBJ whole genome shotgun (WGS) entry which is preliminary data.</text>
</comment>
<dbReference type="EMBL" id="JAESDN010000008">
    <property type="protein sequence ID" value="KAG7046907.1"/>
    <property type="molecule type" value="Genomic_DNA"/>
</dbReference>
<feature type="non-terminal residue" evidence="1">
    <location>
        <position position="1"/>
    </location>
</feature>
<sequence length="96" mass="10632">HKVRSCSQIFAHKEGPSNLSWFRPIGLFQSQVSLPAAVFAGYSLIHFYLPACFANMPCLQLARSFKGSGRGVSFKLRVGAKNFDDLYPVSLLGRKP</sequence>
<name>A0A9P7QZL7_9PEZI</name>
<reference evidence="1" key="1">
    <citation type="submission" date="2021-05" db="EMBL/GenBank/DDBJ databases">
        <title>Comparative genomics of three Colletotrichum scovillei strains and genetic complementation revealed genes involved fungal growth and virulence on chili pepper.</title>
        <authorList>
            <person name="Hsieh D.-K."/>
            <person name="Chuang S.-C."/>
            <person name="Chen C.-Y."/>
            <person name="Chao Y.-T."/>
            <person name="Lu M.-Y.J."/>
            <person name="Lee M.-H."/>
            <person name="Shih M.-C."/>
        </authorList>
    </citation>
    <scope>NUCLEOTIDE SEQUENCE</scope>
    <source>
        <strain evidence="1">Coll-153</strain>
    </source>
</reference>
<proteinExistence type="predicted"/>
<dbReference type="Proteomes" id="UP000699042">
    <property type="component" value="Unassembled WGS sequence"/>
</dbReference>
<dbReference type="AlphaFoldDB" id="A0A9P7QZL7"/>
<accession>A0A9P7QZL7</accession>
<evidence type="ECO:0000313" key="1">
    <source>
        <dbReference type="EMBL" id="KAG7046907.1"/>
    </source>
</evidence>
<protein>
    <submittedName>
        <fullName evidence="1">Uncharacterized protein</fullName>
    </submittedName>
</protein>
<organism evidence="1 2">
    <name type="scientific">Colletotrichum scovillei</name>
    <dbReference type="NCBI Taxonomy" id="1209932"/>
    <lineage>
        <taxon>Eukaryota</taxon>
        <taxon>Fungi</taxon>
        <taxon>Dikarya</taxon>
        <taxon>Ascomycota</taxon>
        <taxon>Pezizomycotina</taxon>
        <taxon>Sordariomycetes</taxon>
        <taxon>Hypocreomycetidae</taxon>
        <taxon>Glomerellales</taxon>
        <taxon>Glomerellaceae</taxon>
        <taxon>Colletotrichum</taxon>
        <taxon>Colletotrichum acutatum species complex</taxon>
    </lineage>
</organism>
<evidence type="ECO:0000313" key="2">
    <source>
        <dbReference type="Proteomes" id="UP000699042"/>
    </source>
</evidence>
<gene>
    <name evidence="1" type="ORF">JMJ77_015124</name>
</gene>
<feature type="non-terminal residue" evidence="1">
    <location>
        <position position="96"/>
    </location>
</feature>
<keyword evidence="2" id="KW-1185">Reference proteome</keyword>